<dbReference type="InterPro" id="IPR000639">
    <property type="entry name" value="Epox_hydrolase-like"/>
</dbReference>
<dbReference type="PRINTS" id="PR00412">
    <property type="entry name" value="EPOXHYDRLASE"/>
</dbReference>
<dbReference type="InterPro" id="IPR000073">
    <property type="entry name" value="AB_hydrolase_1"/>
</dbReference>
<dbReference type="SUPFAM" id="SSF53474">
    <property type="entry name" value="alpha/beta-Hydrolases"/>
    <property type="match status" value="1"/>
</dbReference>
<accession>A0A7H1MZ51</accession>
<sequence>MFESFETLDLATSATTIHARVGGSGPPLLLLHGYPQTHVIWHKIAPRLTERFTVVATDLRGYGDSGKPPSGPDHAAYSKRAMAADQVEAMALLGHRRFAVIGHDRGARVGHRMALDRPDAVTRLALLDIVPTRTVFASVNQAVATGYYHWFFLIQPNGLPEAMIGHDPAHYLREKLTRWCGAGEGAITDAAFAEYLRCFNDPAAIHASCEDYRAAASIDLVHDEADLGHRIECPLLVLWGEVGLVGRNYDVLAVWRERALDVHGRSLPCGHYLAEECPDATLAALQAFLG</sequence>
<evidence type="ECO:0000259" key="2">
    <source>
        <dbReference type="Pfam" id="PF00561"/>
    </source>
</evidence>
<protein>
    <submittedName>
        <fullName evidence="3">Alpha/beta hydrolase</fullName>
    </submittedName>
</protein>
<evidence type="ECO:0000256" key="1">
    <source>
        <dbReference type="ARBA" id="ARBA00022801"/>
    </source>
</evidence>
<dbReference type="EMBL" id="CP053923">
    <property type="protein sequence ID" value="QNT68737.1"/>
    <property type="molecule type" value="Genomic_DNA"/>
</dbReference>
<keyword evidence="4" id="KW-1185">Reference proteome</keyword>
<dbReference type="Pfam" id="PF00561">
    <property type="entry name" value="Abhydrolase_1"/>
    <property type="match status" value="1"/>
</dbReference>
<reference evidence="3 4" key="1">
    <citation type="submission" date="2020-05" db="EMBL/GenBank/DDBJ databases">
        <title>Complete closed genome sequence of Defluviicoccus vanus.</title>
        <authorList>
            <person name="Bessarab I."/>
            <person name="Arumugam K."/>
            <person name="Maszenan A.M."/>
            <person name="Seviour R.J."/>
            <person name="Williams R.B."/>
        </authorList>
    </citation>
    <scope>NUCLEOTIDE SEQUENCE [LARGE SCALE GENOMIC DNA]</scope>
    <source>
        <strain evidence="3 4">Ben 114</strain>
    </source>
</reference>
<evidence type="ECO:0000313" key="3">
    <source>
        <dbReference type="EMBL" id="QNT68737.1"/>
    </source>
</evidence>
<dbReference type="RefSeq" id="WP_190262171.1">
    <property type="nucleotide sequence ID" value="NZ_CP053923.1"/>
</dbReference>
<name>A0A7H1MZ51_9PROT</name>
<feature type="domain" description="AB hydrolase-1" evidence="2">
    <location>
        <begin position="26"/>
        <end position="273"/>
    </location>
</feature>
<organism evidence="3 4">
    <name type="scientific">Defluviicoccus vanus</name>
    <dbReference type="NCBI Taxonomy" id="111831"/>
    <lineage>
        <taxon>Bacteria</taxon>
        <taxon>Pseudomonadati</taxon>
        <taxon>Pseudomonadota</taxon>
        <taxon>Alphaproteobacteria</taxon>
        <taxon>Rhodospirillales</taxon>
        <taxon>Rhodospirillaceae</taxon>
        <taxon>Defluviicoccus</taxon>
    </lineage>
</organism>
<dbReference type="InterPro" id="IPR029058">
    <property type="entry name" value="AB_hydrolase_fold"/>
</dbReference>
<dbReference type="Proteomes" id="UP000516369">
    <property type="component" value="Chromosome"/>
</dbReference>
<dbReference type="AlphaFoldDB" id="A0A7H1MZ51"/>
<dbReference type="GO" id="GO:0016787">
    <property type="term" value="F:hydrolase activity"/>
    <property type="evidence" value="ECO:0007669"/>
    <property type="project" value="UniProtKB-KW"/>
</dbReference>
<keyword evidence="1 3" id="KW-0378">Hydrolase</keyword>
<dbReference type="PANTHER" id="PTHR43329">
    <property type="entry name" value="EPOXIDE HYDROLASE"/>
    <property type="match status" value="1"/>
</dbReference>
<evidence type="ECO:0000313" key="4">
    <source>
        <dbReference type="Proteomes" id="UP000516369"/>
    </source>
</evidence>
<gene>
    <name evidence="3" type="ORF">HQ394_04335</name>
</gene>
<proteinExistence type="predicted"/>
<dbReference type="Gene3D" id="3.40.50.1820">
    <property type="entry name" value="alpha/beta hydrolase"/>
    <property type="match status" value="1"/>
</dbReference>
<dbReference type="KEGG" id="dvn:HQ394_04335"/>